<evidence type="ECO:0000256" key="3">
    <source>
        <dbReference type="SAM" id="SignalP"/>
    </source>
</evidence>
<evidence type="ECO:0000313" key="4">
    <source>
        <dbReference type="EMBL" id="GCA66353.1"/>
    </source>
</evidence>
<gene>
    <name evidence="4" type="ORF">KGMB01110_07890</name>
</gene>
<dbReference type="Proteomes" id="UP000265643">
    <property type="component" value="Unassembled WGS sequence"/>
</dbReference>
<dbReference type="EMBL" id="BHGK01000001">
    <property type="protein sequence ID" value="GCA66353.1"/>
    <property type="molecule type" value="Genomic_DNA"/>
</dbReference>
<feature type="compositionally biased region" description="Basic and acidic residues" evidence="1">
    <location>
        <begin position="562"/>
        <end position="589"/>
    </location>
</feature>
<dbReference type="AlphaFoldDB" id="A0A391P9T1"/>
<accession>A0A391P9T1</accession>
<feature type="transmembrane region" description="Helical" evidence="2">
    <location>
        <begin position="611"/>
        <end position="629"/>
    </location>
</feature>
<reference evidence="5" key="1">
    <citation type="submission" date="2018-09" db="EMBL/GenBank/DDBJ databases">
        <title>Draft Genome Sequence of Mediterraneibacter sp. KCTC 15684.</title>
        <authorList>
            <person name="Kim J.S."/>
            <person name="Han K.I."/>
            <person name="Suh M.K."/>
            <person name="Lee K.C."/>
            <person name="Eom M.K."/>
            <person name="Lee J.H."/>
            <person name="Park S.H."/>
            <person name="Kang S.W."/>
            <person name="Park J.E."/>
            <person name="Oh B.S."/>
            <person name="Yu S.Y."/>
            <person name="Choi S.H."/>
            <person name="Lee D.H."/>
            <person name="Yoon H."/>
            <person name="Kim B."/>
            <person name="Yang S.J."/>
            <person name="Lee J.S."/>
        </authorList>
    </citation>
    <scope>NUCLEOTIDE SEQUENCE [LARGE SCALE GENOMIC DNA]</scope>
    <source>
        <strain evidence="5">KCTC 15684</strain>
    </source>
</reference>
<protein>
    <recommendedName>
        <fullName evidence="6">Gram-positive cocci surface proteins LPxTG domain-containing protein</fullName>
    </recommendedName>
</protein>
<feature type="compositionally biased region" description="Low complexity" evidence="1">
    <location>
        <begin position="599"/>
        <end position="608"/>
    </location>
</feature>
<feature type="chain" id="PRO_5017247922" description="Gram-positive cocci surface proteins LPxTG domain-containing protein" evidence="3">
    <location>
        <begin position="29"/>
        <end position="635"/>
    </location>
</feature>
<evidence type="ECO:0000256" key="2">
    <source>
        <dbReference type="SAM" id="Phobius"/>
    </source>
</evidence>
<keyword evidence="5" id="KW-1185">Reference proteome</keyword>
<organism evidence="4 5">
    <name type="scientific">Mediterraneibacter butyricigenes</name>
    <dbReference type="NCBI Taxonomy" id="2316025"/>
    <lineage>
        <taxon>Bacteria</taxon>
        <taxon>Bacillati</taxon>
        <taxon>Bacillota</taxon>
        <taxon>Clostridia</taxon>
        <taxon>Lachnospirales</taxon>
        <taxon>Lachnospiraceae</taxon>
        <taxon>Mediterraneibacter</taxon>
    </lineage>
</organism>
<evidence type="ECO:0000256" key="1">
    <source>
        <dbReference type="SAM" id="MobiDB-lite"/>
    </source>
</evidence>
<dbReference type="RefSeq" id="WP_119297625.1">
    <property type="nucleotide sequence ID" value="NZ_BHGK01000001.1"/>
</dbReference>
<keyword evidence="3" id="KW-0732">Signal</keyword>
<proteinExistence type="predicted"/>
<name>A0A391P9T1_9FIRM</name>
<keyword evidence="2" id="KW-0812">Transmembrane</keyword>
<evidence type="ECO:0000313" key="5">
    <source>
        <dbReference type="Proteomes" id="UP000265643"/>
    </source>
</evidence>
<keyword evidence="2" id="KW-1133">Transmembrane helix</keyword>
<comment type="caution">
    <text evidence="4">The sequence shown here is derived from an EMBL/GenBank/DDBJ whole genome shotgun (WGS) entry which is preliminary data.</text>
</comment>
<feature type="region of interest" description="Disordered" evidence="1">
    <location>
        <begin position="562"/>
        <end position="608"/>
    </location>
</feature>
<feature type="signal peptide" evidence="3">
    <location>
        <begin position="1"/>
        <end position="28"/>
    </location>
</feature>
<sequence length="635" mass="67730">MKKHPKHLFGLFVSFCLAACFLPMHVSAAPNQTTPIVIDVGGANVDEDAYAITDTGINLKQRDVVYKLTGTTDKKLNFWGSNNSADINQAYYLTLDNVNANGGIQIQNSPVKMVITVPENTVNNLGLVVANDLTIQGSGTLNTTDLSVGQQNTLYMPSALTVTDTTINVTLSSKRYSQMNGTCVLGGNATITYRGGGTYAPLHLGEESRHTHSLLLKDQAKLYCLQDDPDTPAASSVSGLEAFQSATITLTGSSYLEAEGKDSTGKYFGMGVCSGNPIYVQDNATLKTTGYDIALWAGSLNVTGGTVIANSHYGNGICADDISISDATVEASGYYPALYGANSLTISDSKIKATSSSDVAIFSPGDVTISQSVLQTTSADDYDGILSRKTLSIRNSWFETTDSNSYDGALTDSILFNGTKGKVIGSATLPFDFTLSDDMTLDIPEGASFTVPEGITFTNNGTVQVEGSVANQGTLICNIHTGGTATCAKKAVCELCAAEYGELAPDNHTDLQHVEAKAATTTSEGNVEYWYCKDCGKYYSDKEATKEMKQADTVIAKLADKNDKNDKTDKNDKNNKTDKNNNADKDTKTAKNSAKKTNSKTAPKSGDSSSLLFWSFLLLLGGCGSFVTWQKRKMH</sequence>
<evidence type="ECO:0008006" key="6">
    <source>
        <dbReference type="Google" id="ProtNLM"/>
    </source>
</evidence>
<keyword evidence="2" id="KW-0472">Membrane</keyword>